<dbReference type="RefSeq" id="WP_154406403.1">
    <property type="nucleotide sequence ID" value="NZ_VUNR01000005.1"/>
</dbReference>
<dbReference type="AlphaFoldDB" id="A0A6I2U9S7"/>
<name>A0A6I2U9S7_9FIRM</name>
<proteinExistence type="predicted"/>
<dbReference type="GeneID" id="96778160"/>
<evidence type="ECO:0000313" key="2">
    <source>
        <dbReference type="Proteomes" id="UP000433181"/>
    </source>
</evidence>
<sequence length="77" mass="9173">MSLLPQEQETVISWNKTSKFATIYTTIPADMRRLLESPDIYKKVKEYKQGNRVIGMDFKCEKRFITMRRKERAKKNG</sequence>
<protein>
    <submittedName>
        <fullName evidence="1">Uncharacterized protein</fullName>
    </submittedName>
</protein>
<accession>A0A6I2U9S7</accession>
<reference evidence="1 2" key="1">
    <citation type="submission" date="2019-08" db="EMBL/GenBank/DDBJ databases">
        <title>In-depth cultivation of the pig gut microbiome towards novel bacterial diversity and tailored functional studies.</title>
        <authorList>
            <person name="Wylensek D."/>
            <person name="Hitch T.C.A."/>
            <person name="Clavel T."/>
        </authorList>
    </citation>
    <scope>NUCLEOTIDE SEQUENCE [LARGE SCALE GENOMIC DNA]</scope>
    <source>
        <strain evidence="1 2">WCA-693-APC-5D-A</strain>
    </source>
</reference>
<evidence type="ECO:0000313" key="1">
    <source>
        <dbReference type="EMBL" id="MSU08243.1"/>
    </source>
</evidence>
<comment type="caution">
    <text evidence="1">The sequence shown here is derived from an EMBL/GenBank/DDBJ whole genome shotgun (WGS) entry which is preliminary data.</text>
</comment>
<dbReference type="Proteomes" id="UP000433181">
    <property type="component" value="Unassembled WGS sequence"/>
</dbReference>
<dbReference type="EMBL" id="VUNR01000005">
    <property type="protein sequence ID" value="MSU08243.1"/>
    <property type="molecule type" value="Genomic_DNA"/>
</dbReference>
<keyword evidence="2" id="KW-1185">Reference proteome</keyword>
<organism evidence="1 2">
    <name type="scientific">Anaerovibrio slackiae</name>
    <dbReference type="NCBI Taxonomy" id="2652309"/>
    <lineage>
        <taxon>Bacteria</taxon>
        <taxon>Bacillati</taxon>
        <taxon>Bacillota</taxon>
        <taxon>Negativicutes</taxon>
        <taxon>Selenomonadales</taxon>
        <taxon>Selenomonadaceae</taxon>
        <taxon>Anaerovibrio</taxon>
    </lineage>
</organism>
<gene>
    <name evidence="1" type="ORF">FYJ84_04470</name>
</gene>